<evidence type="ECO:0000313" key="2">
    <source>
        <dbReference type="WBParaSite" id="Pan_g12905.t1"/>
    </source>
</evidence>
<sequence length="111" mass="12243">MLTEQVGQEENKPQPYTLNITTKSPFAYQIKKCTDILDLKTDVLRIVGRGNSIPRCLALVAEINNVYGTSVKIQAVTFSDTYGQDIDEFSYEEGAVSGVAFRVARVPLLVA</sequence>
<reference evidence="1" key="1">
    <citation type="journal article" date="2013" name="Genetics">
        <title>The draft genome and transcriptome of Panagrellus redivivus are shaped by the harsh demands of a free-living lifestyle.</title>
        <authorList>
            <person name="Srinivasan J."/>
            <person name="Dillman A.R."/>
            <person name="Macchietto M.G."/>
            <person name="Heikkinen L."/>
            <person name="Lakso M."/>
            <person name="Fracchia K.M."/>
            <person name="Antoshechkin I."/>
            <person name="Mortazavi A."/>
            <person name="Wong G."/>
            <person name="Sternberg P.W."/>
        </authorList>
    </citation>
    <scope>NUCLEOTIDE SEQUENCE [LARGE SCALE GENOMIC DNA]</scope>
    <source>
        <strain evidence="1">MT8872</strain>
    </source>
</reference>
<dbReference type="Proteomes" id="UP000492821">
    <property type="component" value="Unassembled WGS sequence"/>
</dbReference>
<dbReference type="WBParaSite" id="Pan_g12905.t1">
    <property type="protein sequence ID" value="Pan_g12905.t1"/>
    <property type="gene ID" value="Pan_g12905"/>
</dbReference>
<accession>A0A7E4UU44</accession>
<dbReference type="InterPro" id="IPR036882">
    <property type="entry name" value="Alba-like_dom_sf"/>
</dbReference>
<keyword evidence="1" id="KW-1185">Reference proteome</keyword>
<dbReference type="GO" id="GO:0003676">
    <property type="term" value="F:nucleic acid binding"/>
    <property type="evidence" value="ECO:0007669"/>
    <property type="project" value="InterPro"/>
</dbReference>
<dbReference type="Gene3D" id="3.30.110.20">
    <property type="entry name" value="Alba-like domain"/>
    <property type="match status" value="1"/>
</dbReference>
<name>A0A7E4UU44_PANRE</name>
<protein>
    <submittedName>
        <fullName evidence="2">Alba domain-containing protein</fullName>
    </submittedName>
</protein>
<proteinExistence type="predicted"/>
<dbReference type="AlphaFoldDB" id="A0A7E4UU44"/>
<organism evidence="1 2">
    <name type="scientific">Panagrellus redivivus</name>
    <name type="common">Microworm</name>
    <dbReference type="NCBI Taxonomy" id="6233"/>
    <lineage>
        <taxon>Eukaryota</taxon>
        <taxon>Metazoa</taxon>
        <taxon>Ecdysozoa</taxon>
        <taxon>Nematoda</taxon>
        <taxon>Chromadorea</taxon>
        <taxon>Rhabditida</taxon>
        <taxon>Tylenchina</taxon>
        <taxon>Panagrolaimomorpha</taxon>
        <taxon>Panagrolaimoidea</taxon>
        <taxon>Panagrolaimidae</taxon>
        <taxon>Panagrellus</taxon>
    </lineage>
</organism>
<evidence type="ECO:0000313" key="1">
    <source>
        <dbReference type="Proteomes" id="UP000492821"/>
    </source>
</evidence>
<reference evidence="2" key="2">
    <citation type="submission" date="2020-10" db="UniProtKB">
        <authorList>
            <consortium name="WormBaseParasite"/>
        </authorList>
    </citation>
    <scope>IDENTIFICATION</scope>
</reference>